<name>A0A9D1JP89_9BACT</name>
<dbReference type="EMBL" id="DVIU01000246">
    <property type="protein sequence ID" value="HIS37354.1"/>
    <property type="molecule type" value="Genomic_DNA"/>
</dbReference>
<evidence type="ECO:0000313" key="3">
    <source>
        <dbReference type="Proteomes" id="UP000823928"/>
    </source>
</evidence>
<evidence type="ECO:0000313" key="2">
    <source>
        <dbReference type="EMBL" id="HIS37354.1"/>
    </source>
</evidence>
<comment type="caution">
    <text evidence="2">The sequence shown here is derived from an EMBL/GenBank/DDBJ whole genome shotgun (WGS) entry which is preliminary data.</text>
</comment>
<feature type="coiled-coil region" evidence="1">
    <location>
        <begin position="332"/>
        <end position="359"/>
    </location>
</feature>
<protein>
    <submittedName>
        <fullName evidence="2">Abi family protein</fullName>
    </submittedName>
</protein>
<evidence type="ECO:0000256" key="1">
    <source>
        <dbReference type="SAM" id="Coils"/>
    </source>
</evidence>
<dbReference type="Pfam" id="PF07751">
    <property type="entry name" value="Abi_2"/>
    <property type="match status" value="1"/>
</dbReference>
<sequence>MEEFDKPYKNYDELIEILIQRGLNISNKEFAKFLLQTVGYYPLINGFKKPFLVEDNPEKFEKDTTLEDLYNLYIIDSQFRELFLTNVLYIEKHLASLLGNAIGRHYGVNNFNENDEENPNPGVSSYLNANNYQGSRKYSVLNEVKRQMRSCKNNPVKYYKENKNHIPPWILTQNLYFGTNIQLYSIQKSNIKTAIVQKMIPTKNENENLDAKKGLFNCITEILRQFRNTAAHFSPMYLKKATQNNNPSKRILSYYLGNEIWDNSDPCNLGENDLYSALLAIFLLMRDPAKRKVLLNKLTNLDSSYNQDNNYRRGYRKYLEVASLPFNYIDRLKSAESNIEELENSAVKLQSQKVGLLKTVYHLNGSNVYHKNKNCRYISNHISSVSEISEQDALDRGYKSCKACENGYSDGK</sequence>
<reference evidence="2" key="1">
    <citation type="submission" date="2020-10" db="EMBL/GenBank/DDBJ databases">
        <authorList>
            <person name="Gilroy R."/>
        </authorList>
    </citation>
    <scope>NUCLEOTIDE SEQUENCE</scope>
    <source>
        <strain evidence="2">6276</strain>
    </source>
</reference>
<organism evidence="2 3">
    <name type="scientific">Candidatus Scatousia excrementigallinarum</name>
    <dbReference type="NCBI Taxonomy" id="2840935"/>
    <lineage>
        <taxon>Bacteria</taxon>
        <taxon>Candidatus Scatousia</taxon>
    </lineage>
</organism>
<reference evidence="2" key="2">
    <citation type="journal article" date="2021" name="PeerJ">
        <title>Extensive microbial diversity within the chicken gut microbiome revealed by metagenomics and culture.</title>
        <authorList>
            <person name="Gilroy R."/>
            <person name="Ravi A."/>
            <person name="Getino M."/>
            <person name="Pursley I."/>
            <person name="Horton D.L."/>
            <person name="Alikhan N.F."/>
            <person name="Baker D."/>
            <person name="Gharbi K."/>
            <person name="Hall N."/>
            <person name="Watson M."/>
            <person name="Adriaenssens E.M."/>
            <person name="Foster-Nyarko E."/>
            <person name="Jarju S."/>
            <person name="Secka A."/>
            <person name="Antonio M."/>
            <person name="Oren A."/>
            <person name="Chaudhuri R.R."/>
            <person name="La Ragione R."/>
            <person name="Hildebrand F."/>
            <person name="Pallen M.J."/>
        </authorList>
    </citation>
    <scope>NUCLEOTIDE SEQUENCE</scope>
    <source>
        <strain evidence="2">6276</strain>
    </source>
</reference>
<dbReference type="InterPro" id="IPR011664">
    <property type="entry name" value="Abi_system_AbiD/AbiF-like"/>
</dbReference>
<dbReference type="Proteomes" id="UP000823928">
    <property type="component" value="Unassembled WGS sequence"/>
</dbReference>
<dbReference type="AlphaFoldDB" id="A0A9D1JP89"/>
<proteinExistence type="predicted"/>
<accession>A0A9D1JP89</accession>
<gene>
    <name evidence="2" type="ORF">IAC10_12155</name>
</gene>
<keyword evidence="1" id="KW-0175">Coiled coil</keyword>